<protein>
    <recommendedName>
        <fullName evidence="3">Endolytic transglycosylase MltG</fullName>
    </recommendedName>
</protein>
<evidence type="ECO:0008006" key="3">
    <source>
        <dbReference type="Google" id="ProtNLM"/>
    </source>
</evidence>
<dbReference type="Proteomes" id="UP001589776">
    <property type="component" value="Unassembled WGS sequence"/>
</dbReference>
<dbReference type="RefSeq" id="WP_377471728.1">
    <property type="nucleotide sequence ID" value="NZ_JBHLWN010000071.1"/>
</dbReference>
<sequence>MFKNRTLIMGIGIGLIVGALLLQIMIVAKEPGSASAAPGTTEMPQADEMSQQQVKELASRYFNVYDKNEKMYTQAELDAKVQEALKAQPQAPAPQPAAVEKKVSVYISSGLIATQVAELLYRSGVVADRFAFEKMLTDQKITDKIQSGYHEFVGNPDPQAVIGVLTSKQ</sequence>
<gene>
    <name evidence="1" type="ORF">ACFFK0_18200</name>
</gene>
<proteinExistence type="predicted"/>
<evidence type="ECO:0000313" key="2">
    <source>
        <dbReference type="Proteomes" id="UP001589776"/>
    </source>
</evidence>
<dbReference type="EMBL" id="JBHLWN010000071">
    <property type="protein sequence ID" value="MFC0214367.1"/>
    <property type="molecule type" value="Genomic_DNA"/>
</dbReference>
<organism evidence="1 2">
    <name type="scientific">Paenibacillus chartarius</name>
    <dbReference type="NCBI Taxonomy" id="747481"/>
    <lineage>
        <taxon>Bacteria</taxon>
        <taxon>Bacillati</taxon>
        <taxon>Bacillota</taxon>
        <taxon>Bacilli</taxon>
        <taxon>Bacillales</taxon>
        <taxon>Paenibacillaceae</taxon>
        <taxon>Paenibacillus</taxon>
    </lineage>
</organism>
<accession>A0ABV6DNZ4</accession>
<evidence type="ECO:0000313" key="1">
    <source>
        <dbReference type="EMBL" id="MFC0214367.1"/>
    </source>
</evidence>
<name>A0ABV6DNZ4_9BACL</name>
<comment type="caution">
    <text evidence="1">The sequence shown here is derived from an EMBL/GenBank/DDBJ whole genome shotgun (WGS) entry which is preliminary data.</text>
</comment>
<keyword evidence="2" id="KW-1185">Reference proteome</keyword>
<dbReference type="Gene3D" id="3.30.1490.480">
    <property type="entry name" value="Endolytic murein transglycosylase"/>
    <property type="match status" value="1"/>
</dbReference>
<reference evidence="1 2" key="1">
    <citation type="submission" date="2024-09" db="EMBL/GenBank/DDBJ databases">
        <authorList>
            <person name="Sun Q."/>
            <person name="Mori K."/>
        </authorList>
    </citation>
    <scope>NUCLEOTIDE SEQUENCE [LARGE SCALE GENOMIC DNA]</scope>
    <source>
        <strain evidence="1 2">CCM 7759</strain>
    </source>
</reference>